<dbReference type="InterPro" id="IPR009057">
    <property type="entry name" value="Homeodomain-like_sf"/>
</dbReference>
<evidence type="ECO:0000256" key="11">
    <source>
        <dbReference type="RuleBase" id="RU000682"/>
    </source>
</evidence>
<dbReference type="CDD" id="cd00086">
    <property type="entry name" value="homeodomain"/>
    <property type="match status" value="1"/>
</dbReference>
<feature type="region of interest" description="Disordered" evidence="12">
    <location>
        <begin position="272"/>
        <end position="297"/>
    </location>
</feature>
<feature type="compositionally biased region" description="Basic and acidic residues" evidence="12">
    <location>
        <begin position="187"/>
        <end position="204"/>
    </location>
</feature>
<proteinExistence type="inferred from homology"/>
<dbReference type="EMBL" id="JAOTOJ010000009">
    <property type="protein sequence ID" value="KAK9395744.1"/>
    <property type="molecule type" value="Genomic_DNA"/>
</dbReference>
<comment type="caution">
    <text evidence="14">The sequence shown here is derived from an EMBL/GenBank/DDBJ whole genome shotgun (WGS) entry which is preliminary data.</text>
</comment>
<dbReference type="InterPro" id="IPR017970">
    <property type="entry name" value="Homeobox_CS"/>
</dbReference>
<dbReference type="GO" id="GO:0000981">
    <property type="term" value="F:DNA-binding transcription factor activity, RNA polymerase II-specific"/>
    <property type="evidence" value="ECO:0007669"/>
    <property type="project" value="InterPro"/>
</dbReference>
<evidence type="ECO:0000313" key="15">
    <source>
        <dbReference type="Proteomes" id="UP001474421"/>
    </source>
</evidence>
<evidence type="ECO:0000313" key="14">
    <source>
        <dbReference type="EMBL" id="KAK9395744.1"/>
    </source>
</evidence>
<evidence type="ECO:0000256" key="2">
    <source>
        <dbReference type="ARBA" id="ARBA00004123"/>
    </source>
</evidence>
<evidence type="ECO:0000259" key="13">
    <source>
        <dbReference type="PROSITE" id="PS50071"/>
    </source>
</evidence>
<dbReference type="FunFam" id="1.10.10.60:FF:000145">
    <property type="entry name" value="homeobox protein Hox-A2"/>
    <property type="match status" value="1"/>
</dbReference>
<dbReference type="SUPFAM" id="SSF46689">
    <property type="entry name" value="Homeodomain-like"/>
    <property type="match status" value="1"/>
</dbReference>
<evidence type="ECO:0000256" key="8">
    <source>
        <dbReference type="ARBA" id="ARBA00023242"/>
    </source>
</evidence>
<dbReference type="AlphaFoldDB" id="A0AAW1B152"/>
<dbReference type="PANTHER" id="PTHR45664:SF3">
    <property type="entry name" value="HOMEOBOX PROTEIN HOX-A2"/>
    <property type="match status" value="1"/>
</dbReference>
<evidence type="ECO:0000256" key="7">
    <source>
        <dbReference type="ARBA" id="ARBA00023163"/>
    </source>
</evidence>
<organism evidence="14 15">
    <name type="scientific">Crotalus adamanteus</name>
    <name type="common">Eastern diamondback rattlesnake</name>
    <dbReference type="NCBI Taxonomy" id="8729"/>
    <lineage>
        <taxon>Eukaryota</taxon>
        <taxon>Metazoa</taxon>
        <taxon>Chordata</taxon>
        <taxon>Craniata</taxon>
        <taxon>Vertebrata</taxon>
        <taxon>Euteleostomi</taxon>
        <taxon>Lepidosauria</taxon>
        <taxon>Squamata</taxon>
        <taxon>Bifurcata</taxon>
        <taxon>Unidentata</taxon>
        <taxon>Episquamata</taxon>
        <taxon>Toxicofera</taxon>
        <taxon>Serpentes</taxon>
        <taxon>Colubroidea</taxon>
        <taxon>Viperidae</taxon>
        <taxon>Crotalinae</taxon>
        <taxon>Crotalus</taxon>
    </lineage>
</organism>
<dbReference type="PRINTS" id="PR00024">
    <property type="entry name" value="HOMEOBOX"/>
</dbReference>
<accession>A0AAW1B152</accession>
<feature type="compositionally biased region" description="Low complexity" evidence="12">
    <location>
        <begin position="32"/>
        <end position="41"/>
    </location>
</feature>
<feature type="domain" description="Homeobox" evidence="13">
    <location>
        <begin position="116"/>
        <end position="176"/>
    </location>
</feature>
<dbReference type="Pfam" id="PF00046">
    <property type="entry name" value="Homeodomain"/>
    <property type="match status" value="1"/>
</dbReference>
<keyword evidence="8 10" id="KW-0539">Nucleus</keyword>
<keyword evidence="3" id="KW-0217">Developmental protein</keyword>
<evidence type="ECO:0000256" key="5">
    <source>
        <dbReference type="ARBA" id="ARBA00023125"/>
    </source>
</evidence>
<feature type="DNA-binding region" description="Homeobox" evidence="10">
    <location>
        <begin position="118"/>
        <end position="177"/>
    </location>
</feature>
<dbReference type="PROSITE" id="PS50071">
    <property type="entry name" value="HOMEOBOX_2"/>
    <property type="match status" value="1"/>
</dbReference>
<comment type="similarity">
    <text evidence="9">Belongs to the Antp homeobox family. Proboscipedia subfamily.</text>
</comment>
<keyword evidence="5 10" id="KW-0238">DNA-binding</keyword>
<evidence type="ECO:0000256" key="1">
    <source>
        <dbReference type="ARBA" id="ARBA00003263"/>
    </source>
</evidence>
<dbReference type="PANTHER" id="PTHR45664">
    <property type="entry name" value="PROTEIN ZERKNUELLT 1-RELATED"/>
    <property type="match status" value="1"/>
</dbReference>
<dbReference type="GO" id="GO:0005634">
    <property type="term" value="C:nucleus"/>
    <property type="evidence" value="ECO:0007669"/>
    <property type="project" value="UniProtKB-SubCell"/>
</dbReference>
<feature type="region of interest" description="Disordered" evidence="12">
    <location>
        <begin position="15"/>
        <end position="72"/>
    </location>
</feature>
<evidence type="ECO:0000256" key="12">
    <source>
        <dbReference type="SAM" id="MobiDB-lite"/>
    </source>
</evidence>
<gene>
    <name evidence="14" type="ORF">NXF25_019105</name>
</gene>
<dbReference type="PROSITE" id="PS00027">
    <property type="entry name" value="HOMEOBOX_1"/>
    <property type="match status" value="1"/>
</dbReference>
<evidence type="ECO:0000256" key="6">
    <source>
        <dbReference type="ARBA" id="ARBA00023155"/>
    </source>
</evidence>
<keyword evidence="4" id="KW-0805">Transcription regulation</keyword>
<feature type="region of interest" description="Disordered" evidence="12">
    <location>
        <begin position="173"/>
        <end position="204"/>
    </location>
</feature>
<evidence type="ECO:0000256" key="4">
    <source>
        <dbReference type="ARBA" id="ARBA00023015"/>
    </source>
</evidence>
<dbReference type="PROSITE" id="PS00032">
    <property type="entry name" value="ANTENNAPEDIA"/>
    <property type="match status" value="1"/>
</dbReference>
<dbReference type="InterPro" id="IPR020479">
    <property type="entry name" value="HD_metazoa"/>
</dbReference>
<evidence type="ECO:0000256" key="10">
    <source>
        <dbReference type="PROSITE-ProRule" id="PRU00108"/>
    </source>
</evidence>
<evidence type="ECO:0000256" key="3">
    <source>
        <dbReference type="ARBA" id="ARBA00022473"/>
    </source>
</evidence>
<keyword evidence="6 10" id="KW-0371">Homeobox</keyword>
<dbReference type="GO" id="GO:0000978">
    <property type="term" value="F:RNA polymerase II cis-regulatory region sequence-specific DNA binding"/>
    <property type="evidence" value="ECO:0007669"/>
    <property type="project" value="TreeGrafter"/>
</dbReference>
<reference evidence="14 15" key="1">
    <citation type="journal article" date="2024" name="Proc. Natl. Acad. Sci. U.S.A.">
        <title>The genetic regulatory architecture and epigenomic basis for age-related changes in rattlesnake venom.</title>
        <authorList>
            <person name="Hogan M.P."/>
            <person name="Holding M.L."/>
            <person name="Nystrom G.S."/>
            <person name="Colston T.J."/>
            <person name="Bartlett D.A."/>
            <person name="Mason A.J."/>
            <person name="Ellsworth S.A."/>
            <person name="Rautsaw R.M."/>
            <person name="Lawrence K.C."/>
            <person name="Strickland J.L."/>
            <person name="He B."/>
            <person name="Fraser P."/>
            <person name="Margres M.J."/>
            <person name="Gilbert D.M."/>
            <person name="Gibbs H.L."/>
            <person name="Parkinson C.L."/>
            <person name="Rokyta D.R."/>
        </authorList>
    </citation>
    <scope>NUCLEOTIDE SEQUENCE [LARGE SCALE GENOMIC DNA]</scope>
    <source>
        <strain evidence="14">DRR0105</strain>
    </source>
</reference>
<evidence type="ECO:0000256" key="9">
    <source>
        <dbReference type="ARBA" id="ARBA00038135"/>
    </source>
</evidence>
<dbReference type="Proteomes" id="UP001474421">
    <property type="component" value="Unassembled WGS sequence"/>
</dbReference>
<dbReference type="Gene3D" id="1.10.10.60">
    <property type="entry name" value="Homeodomain-like"/>
    <property type="match status" value="1"/>
</dbReference>
<name>A0AAW1B152_CROAD</name>
<comment type="subcellular location">
    <subcellularLocation>
        <location evidence="2 10 11">Nucleus</location>
    </subcellularLocation>
</comment>
<sequence>MICEVRSACLTVPNNKMGGGQAGKKPYRANRAAAAAGAAAATIPSLKPGSRPKHSPNGNSGSPVPAGALQPPEYPWMKEKKASKKTALPPLASASVPGPACLSHKESLEISENANGSSRRLRTAYTNTQLLELEKEFHFNKYLCRPRRVEIAALLDLTERQIKVWFQNRRMKHKRQTQCKENQNSEGKCKGLGDPEKAEEEKSLLDRERHPFQQNALDQPQASPSLHNGDSQTFPVLTLTSNEKNLKHFQQQSSTVPSCPSTMGQNCAAAMNNGRRGKEEEEEEAGRGGRRPSACTGALPLQPLSCGEWKTAANGNLCKRFLYAPNGVNHQQKPLYVSPEP</sequence>
<dbReference type="SMART" id="SM00389">
    <property type="entry name" value="HOX"/>
    <property type="match status" value="1"/>
</dbReference>
<keyword evidence="7" id="KW-0804">Transcription</keyword>
<keyword evidence="15" id="KW-1185">Reference proteome</keyword>
<dbReference type="InterPro" id="IPR001356">
    <property type="entry name" value="HD"/>
</dbReference>
<dbReference type="InterPro" id="IPR001827">
    <property type="entry name" value="Homeobox_Antennapedia_CS"/>
</dbReference>
<protein>
    <submittedName>
        <fullName evidence="14">Homeobox protein Hox-A2-like</fullName>
    </submittedName>
</protein>
<comment type="function">
    <text evidence="1">Sequence-specific transcription factor which is part of a developmental regulatory system that provides cells with specific positional identities on the anterior-posterior axis.</text>
</comment>